<dbReference type="PROSITE" id="PS50240">
    <property type="entry name" value="TRYPSIN_DOM"/>
    <property type="match status" value="1"/>
</dbReference>
<dbReference type="PANTHER" id="PTHR24252">
    <property type="entry name" value="ACROSIN-RELATED"/>
    <property type="match status" value="1"/>
</dbReference>
<evidence type="ECO:0000256" key="7">
    <source>
        <dbReference type="SAM" id="MobiDB-lite"/>
    </source>
</evidence>
<evidence type="ECO:0000256" key="8">
    <source>
        <dbReference type="SAM" id="SignalP"/>
    </source>
</evidence>
<dbReference type="PRINTS" id="PR00722">
    <property type="entry name" value="CHYMOTRYPSIN"/>
</dbReference>
<dbReference type="AlphaFoldDB" id="A0A6P7G2Y5"/>
<feature type="chain" id="PRO_5028283108" evidence="8">
    <location>
        <begin position="25"/>
        <end position="403"/>
    </location>
</feature>
<gene>
    <name evidence="12" type="primary">LOC114335348</name>
</gene>
<sequence>MRKAEQSVLFVFVVFFCFNVKGQDQEVDDECFTEQGSLGVCKYLTNCQSAKDNIKKGIYPTDICGYDVTQVIVCCVPPRQPTPIIREPPIITRPPPQVITPTPNRVGNQPGDKANAMCQVYSQYAYEKIESPTLSVITTFSKILDCPISTQPLIVGGTKAGRKEFPHMIQIGYGSPDTSWDCGGTLISENFILTAAHCLRGGKGDAKFARGGLANQSDTHHLQVRNIIKLIKHPRYTFAKYHDIALMKVDRNFELNTFLRPACLYTKKDFPVKHAVATGWGLTEFAGEGSEDLQKVILEYFTTSQCNNTYRRVINSVNTELPDGIIEDYMICAGSSEDRKDTCQGDSGGPLQIVHEETNEVKCMYNIIGVTSFGVACGIGKNQPGVYTRVSYYIKWIEDNVWS</sequence>
<dbReference type="GO" id="GO:0005576">
    <property type="term" value="C:extracellular region"/>
    <property type="evidence" value="ECO:0007669"/>
    <property type="project" value="UniProtKB-SubCell"/>
</dbReference>
<dbReference type="FunFam" id="2.40.10.10:FF:000068">
    <property type="entry name" value="transmembrane protease serine 2"/>
    <property type="match status" value="1"/>
</dbReference>
<dbReference type="SUPFAM" id="SSF50494">
    <property type="entry name" value="Trypsin-like serine proteases"/>
    <property type="match status" value="1"/>
</dbReference>
<protein>
    <submittedName>
        <fullName evidence="12">Serine protease snake-like</fullName>
    </submittedName>
</protein>
<comment type="subcellular location">
    <subcellularLocation>
        <location evidence="1">Secreted</location>
    </subcellularLocation>
</comment>
<feature type="domain" description="Peptidase S1" evidence="9">
    <location>
        <begin position="154"/>
        <end position="402"/>
    </location>
</feature>
<dbReference type="EnsemblMetazoa" id="XM_028285576.2">
    <property type="protein sequence ID" value="XP_028141377.1"/>
    <property type="gene ID" value="LOC114335348"/>
</dbReference>
<proteinExistence type="predicted"/>
<dbReference type="GO" id="GO:0006508">
    <property type="term" value="P:proteolysis"/>
    <property type="evidence" value="ECO:0007669"/>
    <property type="project" value="UniProtKB-KW"/>
</dbReference>
<evidence type="ECO:0000256" key="5">
    <source>
        <dbReference type="ARBA" id="ARBA00023180"/>
    </source>
</evidence>
<dbReference type="PANTHER" id="PTHR24252:SF7">
    <property type="entry name" value="HYALIN"/>
    <property type="match status" value="1"/>
</dbReference>
<dbReference type="GO" id="GO:0004252">
    <property type="term" value="F:serine-type endopeptidase activity"/>
    <property type="evidence" value="ECO:0007669"/>
    <property type="project" value="InterPro"/>
</dbReference>
<dbReference type="SMART" id="SM00020">
    <property type="entry name" value="Tryp_SPc"/>
    <property type="match status" value="1"/>
</dbReference>
<dbReference type="InterPro" id="IPR001314">
    <property type="entry name" value="Peptidase_S1A"/>
</dbReference>
<dbReference type="Proteomes" id="UP001652700">
    <property type="component" value="Unplaced"/>
</dbReference>
<keyword evidence="11" id="KW-1185">Reference proteome</keyword>
<dbReference type="FunFam" id="2.40.10.10:FF:000054">
    <property type="entry name" value="Complement C1r subcomponent"/>
    <property type="match status" value="1"/>
</dbReference>
<dbReference type="Gene3D" id="2.40.10.10">
    <property type="entry name" value="Trypsin-like serine proteases"/>
    <property type="match status" value="1"/>
</dbReference>
<keyword evidence="6" id="KW-0645">Protease</keyword>
<evidence type="ECO:0000256" key="3">
    <source>
        <dbReference type="ARBA" id="ARBA00022729"/>
    </source>
</evidence>
<keyword evidence="4" id="KW-1015">Disulfide bond</keyword>
<evidence type="ECO:0000313" key="10">
    <source>
        <dbReference type="EnsemblMetazoa" id="XP_028141377.1"/>
    </source>
</evidence>
<dbReference type="RefSeq" id="XP_028141377.1">
    <property type="nucleotide sequence ID" value="XM_028285576.1"/>
</dbReference>
<keyword evidence="6" id="KW-0378">Hydrolase</keyword>
<dbReference type="Pfam" id="PF00089">
    <property type="entry name" value="Trypsin"/>
    <property type="match status" value="1"/>
</dbReference>
<keyword evidence="5" id="KW-0325">Glycoprotein</keyword>
<feature type="region of interest" description="Disordered" evidence="7">
    <location>
        <begin position="85"/>
        <end position="106"/>
    </location>
</feature>
<evidence type="ECO:0000256" key="1">
    <source>
        <dbReference type="ARBA" id="ARBA00004613"/>
    </source>
</evidence>
<keyword evidence="6" id="KW-0720">Serine protease</keyword>
<dbReference type="PROSITE" id="PS00134">
    <property type="entry name" value="TRYPSIN_HIS"/>
    <property type="match status" value="1"/>
</dbReference>
<evidence type="ECO:0000256" key="4">
    <source>
        <dbReference type="ARBA" id="ARBA00023157"/>
    </source>
</evidence>
<dbReference type="PROSITE" id="PS00135">
    <property type="entry name" value="TRYPSIN_SER"/>
    <property type="match status" value="1"/>
</dbReference>
<evidence type="ECO:0000256" key="2">
    <source>
        <dbReference type="ARBA" id="ARBA00022525"/>
    </source>
</evidence>
<accession>A0A6P7G2Y5</accession>
<dbReference type="InterPro" id="IPR018114">
    <property type="entry name" value="TRYPSIN_HIS"/>
</dbReference>
<name>A0A6P7G2Y5_DIAVI</name>
<keyword evidence="3 8" id="KW-0732">Signal</keyword>
<dbReference type="KEGG" id="dvv:114335348"/>
<dbReference type="InterPro" id="IPR033116">
    <property type="entry name" value="TRYPSIN_SER"/>
</dbReference>
<dbReference type="OrthoDB" id="6339452at2759"/>
<dbReference type="CDD" id="cd00190">
    <property type="entry name" value="Tryp_SPc"/>
    <property type="match status" value="1"/>
</dbReference>
<dbReference type="InterPro" id="IPR043504">
    <property type="entry name" value="Peptidase_S1_PA_chymotrypsin"/>
</dbReference>
<dbReference type="InterPro" id="IPR009003">
    <property type="entry name" value="Peptidase_S1_PA"/>
</dbReference>
<keyword evidence="2" id="KW-0964">Secreted</keyword>
<dbReference type="InParanoid" id="A0A6P7G2Y5"/>
<dbReference type="GeneID" id="114335348"/>
<organism evidence="12">
    <name type="scientific">Diabrotica virgifera virgifera</name>
    <name type="common">western corn rootworm</name>
    <dbReference type="NCBI Taxonomy" id="50390"/>
    <lineage>
        <taxon>Eukaryota</taxon>
        <taxon>Metazoa</taxon>
        <taxon>Ecdysozoa</taxon>
        <taxon>Arthropoda</taxon>
        <taxon>Hexapoda</taxon>
        <taxon>Insecta</taxon>
        <taxon>Pterygota</taxon>
        <taxon>Neoptera</taxon>
        <taxon>Endopterygota</taxon>
        <taxon>Coleoptera</taxon>
        <taxon>Polyphaga</taxon>
        <taxon>Cucujiformia</taxon>
        <taxon>Chrysomeloidea</taxon>
        <taxon>Chrysomelidae</taxon>
        <taxon>Galerucinae</taxon>
        <taxon>Diabroticina</taxon>
        <taxon>Diabroticites</taxon>
        <taxon>Diabrotica</taxon>
    </lineage>
</organism>
<evidence type="ECO:0000313" key="11">
    <source>
        <dbReference type="Proteomes" id="UP001652700"/>
    </source>
</evidence>
<evidence type="ECO:0000256" key="6">
    <source>
        <dbReference type="RuleBase" id="RU363034"/>
    </source>
</evidence>
<feature type="signal peptide" evidence="8">
    <location>
        <begin position="1"/>
        <end position="24"/>
    </location>
</feature>
<evidence type="ECO:0000259" key="9">
    <source>
        <dbReference type="PROSITE" id="PS50240"/>
    </source>
</evidence>
<reference evidence="10" key="2">
    <citation type="submission" date="2025-05" db="UniProtKB">
        <authorList>
            <consortium name="EnsemblMetazoa"/>
        </authorList>
    </citation>
    <scope>IDENTIFICATION</scope>
</reference>
<evidence type="ECO:0000313" key="12">
    <source>
        <dbReference type="RefSeq" id="XP_028141377.1"/>
    </source>
</evidence>
<reference evidence="12" key="1">
    <citation type="submission" date="2025-04" db="UniProtKB">
        <authorList>
            <consortium name="RefSeq"/>
        </authorList>
    </citation>
    <scope>IDENTIFICATION</scope>
    <source>
        <tissue evidence="12">Whole insect</tissue>
    </source>
</reference>
<dbReference type="InterPro" id="IPR001254">
    <property type="entry name" value="Trypsin_dom"/>
</dbReference>